<evidence type="ECO:0000256" key="7">
    <source>
        <dbReference type="ARBA" id="ARBA00023053"/>
    </source>
</evidence>
<dbReference type="GO" id="GO:0005886">
    <property type="term" value="C:plasma membrane"/>
    <property type="evidence" value="ECO:0007669"/>
    <property type="project" value="TreeGrafter"/>
</dbReference>
<keyword evidence="7" id="KW-0915">Sodium</keyword>
<dbReference type="PANTHER" id="PTHR11690:SF300">
    <property type="entry name" value="PICKPOCKET PROTEIN 19"/>
    <property type="match status" value="1"/>
</dbReference>
<keyword evidence="11 12" id="KW-0407">Ion channel</keyword>
<dbReference type="InParanoid" id="A0A6J2Y1C6"/>
<organism evidence="14 15">
    <name type="scientific">Sitophilus oryzae</name>
    <name type="common">Rice weevil</name>
    <name type="synonym">Curculio oryzae</name>
    <dbReference type="NCBI Taxonomy" id="7048"/>
    <lineage>
        <taxon>Eukaryota</taxon>
        <taxon>Metazoa</taxon>
        <taxon>Ecdysozoa</taxon>
        <taxon>Arthropoda</taxon>
        <taxon>Hexapoda</taxon>
        <taxon>Insecta</taxon>
        <taxon>Pterygota</taxon>
        <taxon>Neoptera</taxon>
        <taxon>Endopterygota</taxon>
        <taxon>Coleoptera</taxon>
        <taxon>Polyphaga</taxon>
        <taxon>Cucujiformia</taxon>
        <taxon>Curculionidae</taxon>
        <taxon>Dryophthorinae</taxon>
        <taxon>Sitophilus</taxon>
    </lineage>
</organism>
<evidence type="ECO:0000256" key="3">
    <source>
        <dbReference type="ARBA" id="ARBA00022448"/>
    </source>
</evidence>
<evidence type="ECO:0000256" key="11">
    <source>
        <dbReference type="ARBA" id="ARBA00023303"/>
    </source>
</evidence>
<name>A0A6J2Y1C6_SITOR</name>
<dbReference type="AlphaFoldDB" id="A0A6J2Y1C6"/>
<keyword evidence="9 13" id="KW-0472">Membrane</keyword>
<reference evidence="15" key="1">
    <citation type="submission" date="2025-08" db="UniProtKB">
        <authorList>
            <consortium name="RefSeq"/>
        </authorList>
    </citation>
    <scope>IDENTIFICATION</scope>
    <source>
        <tissue evidence="15">Gonads</tissue>
    </source>
</reference>
<dbReference type="InterPro" id="IPR001873">
    <property type="entry name" value="ENaC"/>
</dbReference>
<dbReference type="KEGG" id="soy:115882724"/>
<sequence length="481" mass="55292">MSKVLKNIKDLFKNTSIEGLKFCIFSKNLYERLFWTLVVICTLACSGYVTALFWNRYVSNPKRITLKTGFASPLTVPFPGVTICNFNVALVSKINNFLNKLDGTPEELNIVNETLSKWVAVEVITQTTSQINSTNLELIQNILDKNDYNEMRSILRQVTQTCDELLIKCSWNKKPIKCNKIFEEIYIGSGRCCSFNYVPETSNRKPVHTSKIGLFTGLKVWIKPEYNTRDFAGVGVIFHDPKDFPYKTEARKTLSLGTLNYVHVEASRKGCSSTVKSLPISQRQCIYEDEKKIDFFRKYSITNCFIACKAEVFFKECHCIPHFFGFGHDKPVCTVEKLSCIEENNNVLKHNCDCPAECEFDVYKVVASSTKILPTNNTIENMGDLVFINIFFNIHHRIWMTDTINTSIYLWSSFGGIYSLFLGCSFISIIEVFYYMVGKSIDLNMMTDQQKKLMPTRNKIQIQTFKIEKQPSKYPDIPFTN</sequence>
<evidence type="ECO:0000256" key="10">
    <source>
        <dbReference type="ARBA" id="ARBA00023201"/>
    </source>
</evidence>
<accession>A0A6J2Y1C6</accession>
<feature type="transmembrane region" description="Helical" evidence="13">
    <location>
        <begin position="408"/>
        <end position="437"/>
    </location>
</feature>
<dbReference type="Gene3D" id="2.60.470.10">
    <property type="entry name" value="Acid-sensing ion channels like domains"/>
    <property type="match status" value="1"/>
</dbReference>
<proteinExistence type="inferred from homology"/>
<dbReference type="RefSeq" id="XP_030756810.1">
    <property type="nucleotide sequence ID" value="XM_030900950.1"/>
</dbReference>
<protein>
    <submittedName>
        <fullName evidence="15">Sodium channel protein Nach-like</fullName>
    </submittedName>
</protein>
<keyword evidence="14" id="KW-1185">Reference proteome</keyword>
<evidence type="ECO:0000313" key="15">
    <source>
        <dbReference type="RefSeq" id="XP_030756810.1"/>
    </source>
</evidence>
<evidence type="ECO:0000256" key="6">
    <source>
        <dbReference type="ARBA" id="ARBA00022989"/>
    </source>
</evidence>
<keyword evidence="6 13" id="KW-1133">Transmembrane helix</keyword>
<dbReference type="GeneID" id="115882724"/>
<gene>
    <name evidence="15" type="primary">LOC115882724</name>
</gene>
<keyword evidence="4 12" id="KW-0894">Sodium channel</keyword>
<dbReference type="Proteomes" id="UP000504635">
    <property type="component" value="Unplaced"/>
</dbReference>
<keyword evidence="10 12" id="KW-0739">Sodium transport</keyword>
<keyword evidence="5 12" id="KW-0812">Transmembrane</keyword>
<evidence type="ECO:0000313" key="14">
    <source>
        <dbReference type="Proteomes" id="UP000504635"/>
    </source>
</evidence>
<evidence type="ECO:0000256" key="2">
    <source>
        <dbReference type="ARBA" id="ARBA00007193"/>
    </source>
</evidence>
<dbReference type="Pfam" id="PF00858">
    <property type="entry name" value="ASC"/>
    <property type="match status" value="1"/>
</dbReference>
<evidence type="ECO:0000256" key="8">
    <source>
        <dbReference type="ARBA" id="ARBA00023065"/>
    </source>
</evidence>
<keyword evidence="3 12" id="KW-0813">Transport</keyword>
<evidence type="ECO:0000256" key="5">
    <source>
        <dbReference type="ARBA" id="ARBA00022692"/>
    </source>
</evidence>
<comment type="subcellular location">
    <subcellularLocation>
        <location evidence="1">Membrane</location>
        <topology evidence="1">Multi-pass membrane protein</topology>
    </subcellularLocation>
</comment>
<comment type="similarity">
    <text evidence="2 12">Belongs to the amiloride-sensitive sodium channel (TC 1.A.6) family.</text>
</comment>
<evidence type="ECO:0000256" key="12">
    <source>
        <dbReference type="RuleBase" id="RU000679"/>
    </source>
</evidence>
<keyword evidence="8 12" id="KW-0406">Ion transport</keyword>
<dbReference type="GO" id="GO:0015280">
    <property type="term" value="F:ligand-gated sodium channel activity"/>
    <property type="evidence" value="ECO:0007669"/>
    <property type="project" value="TreeGrafter"/>
</dbReference>
<dbReference type="Gene3D" id="1.10.287.770">
    <property type="entry name" value="YojJ-like"/>
    <property type="match status" value="1"/>
</dbReference>
<dbReference type="PANTHER" id="PTHR11690">
    <property type="entry name" value="AMILORIDE-SENSITIVE SODIUM CHANNEL-RELATED"/>
    <property type="match status" value="1"/>
</dbReference>
<evidence type="ECO:0000256" key="9">
    <source>
        <dbReference type="ARBA" id="ARBA00023136"/>
    </source>
</evidence>
<evidence type="ECO:0000256" key="4">
    <source>
        <dbReference type="ARBA" id="ARBA00022461"/>
    </source>
</evidence>
<evidence type="ECO:0000256" key="13">
    <source>
        <dbReference type="SAM" id="Phobius"/>
    </source>
</evidence>
<dbReference type="OrthoDB" id="6502088at2759"/>
<evidence type="ECO:0000256" key="1">
    <source>
        <dbReference type="ARBA" id="ARBA00004141"/>
    </source>
</evidence>
<feature type="transmembrane region" description="Helical" evidence="13">
    <location>
        <begin position="33"/>
        <end position="54"/>
    </location>
</feature>